<reference evidence="1 2" key="1">
    <citation type="journal article" date="2018" name="Int. J. Syst. Evol. Microbiol.">
        <title>Flavobacterium chryseum sp. nov. and Flavobacterium psychroterrae sp. nov., novel environmental bacteria isolated from Antarctica.</title>
        <authorList>
            <person name="Kralova S."/>
            <person name="Svec P."/>
            <person name="Busse H.J."/>
            <person name="Stankova E."/>
            <person name="Vaczi P."/>
            <person name="Sedlacek I."/>
        </authorList>
    </citation>
    <scope>NUCLEOTIDE SEQUENCE [LARGE SCALE GENOMIC DNA]</scope>
    <source>
        <strain evidence="1 2">CCM 8827</strain>
    </source>
</reference>
<accession>A0ABS5PC49</accession>
<evidence type="ECO:0000313" key="2">
    <source>
        <dbReference type="Proteomes" id="UP000722625"/>
    </source>
</evidence>
<organism evidence="1 2">
    <name type="scientific">Flavobacterium psychroterrae</name>
    <dbReference type="NCBI Taxonomy" id="2133767"/>
    <lineage>
        <taxon>Bacteria</taxon>
        <taxon>Pseudomonadati</taxon>
        <taxon>Bacteroidota</taxon>
        <taxon>Flavobacteriia</taxon>
        <taxon>Flavobacteriales</taxon>
        <taxon>Flavobacteriaceae</taxon>
        <taxon>Flavobacterium</taxon>
    </lineage>
</organism>
<protein>
    <recommendedName>
        <fullName evidence="3">Transposase</fullName>
    </recommendedName>
</protein>
<evidence type="ECO:0000313" key="1">
    <source>
        <dbReference type="EMBL" id="MBS7231853.1"/>
    </source>
</evidence>
<sequence>MKEDVTFAPRKTGKSSLRDWLGCEKKGKEIFQKKLQKFLAGLNNFSTFAPALRNKRN</sequence>
<name>A0ABS5PC49_9FLAO</name>
<proteinExistence type="predicted"/>
<dbReference type="EMBL" id="JAGYVZ010000010">
    <property type="protein sequence ID" value="MBS7231853.1"/>
    <property type="molecule type" value="Genomic_DNA"/>
</dbReference>
<evidence type="ECO:0008006" key="3">
    <source>
        <dbReference type="Google" id="ProtNLM"/>
    </source>
</evidence>
<keyword evidence="2" id="KW-1185">Reference proteome</keyword>
<dbReference type="Proteomes" id="UP000722625">
    <property type="component" value="Unassembled WGS sequence"/>
</dbReference>
<comment type="caution">
    <text evidence="1">The sequence shown here is derived from an EMBL/GenBank/DDBJ whole genome shotgun (WGS) entry which is preliminary data.</text>
</comment>
<dbReference type="RefSeq" id="WP_213300174.1">
    <property type="nucleotide sequence ID" value="NZ_JAGYVZ010000010.1"/>
</dbReference>
<gene>
    <name evidence="1" type="ORF">KHA90_12530</name>
</gene>